<organism evidence="1 2">
    <name type="scientific">Caerostris extrusa</name>
    <name type="common">Bark spider</name>
    <name type="synonym">Caerostris bankana</name>
    <dbReference type="NCBI Taxonomy" id="172846"/>
    <lineage>
        <taxon>Eukaryota</taxon>
        <taxon>Metazoa</taxon>
        <taxon>Ecdysozoa</taxon>
        <taxon>Arthropoda</taxon>
        <taxon>Chelicerata</taxon>
        <taxon>Arachnida</taxon>
        <taxon>Araneae</taxon>
        <taxon>Araneomorphae</taxon>
        <taxon>Entelegynae</taxon>
        <taxon>Araneoidea</taxon>
        <taxon>Araneidae</taxon>
        <taxon>Caerostris</taxon>
    </lineage>
</organism>
<dbReference type="AlphaFoldDB" id="A0AAV4W2G0"/>
<evidence type="ECO:0000313" key="2">
    <source>
        <dbReference type="Proteomes" id="UP001054945"/>
    </source>
</evidence>
<dbReference type="Proteomes" id="UP001054945">
    <property type="component" value="Unassembled WGS sequence"/>
</dbReference>
<proteinExistence type="predicted"/>
<keyword evidence="2" id="KW-1185">Reference proteome</keyword>
<reference evidence="1 2" key="1">
    <citation type="submission" date="2021-06" db="EMBL/GenBank/DDBJ databases">
        <title>Caerostris extrusa draft genome.</title>
        <authorList>
            <person name="Kono N."/>
            <person name="Arakawa K."/>
        </authorList>
    </citation>
    <scope>NUCLEOTIDE SEQUENCE [LARGE SCALE GENOMIC DNA]</scope>
</reference>
<sequence length="110" mass="12404">MSVRHVDVPLQMVAIMTRTLLTKDSCSNKFLPANNSYSHIAVPANDSCSNNILLANDFRSPNVLPGNDFVLFDMMMVLKEIARCLAGTKWREKVTWKNEMITVAVNEFVN</sequence>
<dbReference type="EMBL" id="BPLR01015536">
    <property type="protein sequence ID" value="GIY76812.1"/>
    <property type="molecule type" value="Genomic_DNA"/>
</dbReference>
<accession>A0AAV4W2G0</accession>
<name>A0AAV4W2G0_CAEEX</name>
<gene>
    <name evidence="1" type="ORF">CEXT_96051</name>
</gene>
<comment type="caution">
    <text evidence="1">The sequence shown here is derived from an EMBL/GenBank/DDBJ whole genome shotgun (WGS) entry which is preliminary data.</text>
</comment>
<protein>
    <submittedName>
        <fullName evidence="1">Uncharacterized protein</fullName>
    </submittedName>
</protein>
<evidence type="ECO:0000313" key="1">
    <source>
        <dbReference type="EMBL" id="GIY76812.1"/>
    </source>
</evidence>